<dbReference type="Proteomes" id="UP000244016">
    <property type="component" value="Unassembled WGS sequence"/>
</dbReference>
<evidence type="ECO:0000313" key="2">
    <source>
        <dbReference type="Proteomes" id="UP000244016"/>
    </source>
</evidence>
<sequence>MFGSVRGGSDPASIWEGSRMLLPEHREALVAHFLRRGAEAPPKPDRERLAEVEERLRRALATGREVVLTAYTPQGDVRFAGRPLGWRERPRGSGGRPGPCVLVRKEGGEEVELPLAYVRWVEEVE</sequence>
<comment type="caution">
    <text evidence="1">The sequence shown here is derived from an EMBL/GenBank/DDBJ whole genome shotgun (WGS) entry which is preliminary data.</text>
</comment>
<reference evidence="1 2" key="1">
    <citation type="submission" date="2017-08" db="EMBL/GenBank/DDBJ databases">
        <title>Burning lignite coal seam in the remote Altai Mountains harbors a hydrogen-driven thermophilic microbial community.</title>
        <authorList>
            <person name="Kadnikov V.V."/>
            <person name="Mardanov A.V."/>
            <person name="Ivasenko D."/>
            <person name="Beletsky A.V."/>
            <person name="Karnachuk O.V."/>
            <person name="Ravin N.V."/>
        </authorList>
    </citation>
    <scope>NUCLEOTIDE SEQUENCE [LARGE SCALE GENOMIC DNA]</scope>
    <source>
        <strain evidence="1">AL31</strain>
    </source>
</reference>
<accession>A0A2T5G4L1</accession>
<evidence type="ECO:0008006" key="3">
    <source>
        <dbReference type="Google" id="ProtNLM"/>
    </source>
</evidence>
<protein>
    <recommendedName>
        <fullName evidence="3">YolD-like protein</fullName>
    </recommendedName>
</protein>
<name>A0A2T5G4L1_9BACL</name>
<gene>
    <name evidence="1" type="ORF">BLITH_0554</name>
</gene>
<dbReference type="AlphaFoldDB" id="A0A2T5G4L1"/>
<organism evidence="1 2">
    <name type="scientific">Brockia lithotrophica</name>
    <dbReference type="NCBI Taxonomy" id="933949"/>
    <lineage>
        <taxon>Bacteria</taxon>
        <taxon>Bacillati</taxon>
        <taxon>Bacillota</taxon>
        <taxon>Bacilli</taxon>
        <taxon>Bacillales</taxon>
        <taxon>Bacillales Family X. Incertae Sedis</taxon>
        <taxon>Brockia</taxon>
    </lineage>
</organism>
<dbReference type="EMBL" id="PEBW01000007">
    <property type="protein sequence ID" value="PTQ51124.1"/>
    <property type="molecule type" value="Genomic_DNA"/>
</dbReference>
<evidence type="ECO:0000313" key="1">
    <source>
        <dbReference type="EMBL" id="PTQ51124.1"/>
    </source>
</evidence>
<proteinExistence type="predicted"/>